<reference evidence="3 4" key="1">
    <citation type="submission" date="2020-06" db="EMBL/GenBank/DDBJ databases">
        <authorList>
            <person name="Kim S.-J."/>
            <person name="Park S.-J."/>
        </authorList>
    </citation>
    <scope>NUCLEOTIDE SEQUENCE [LARGE SCALE GENOMIC DNA]</scope>
    <source>
        <strain evidence="3 4">SW-151</strain>
    </source>
</reference>
<name>A0ABX2N0V4_9SPHN</name>
<gene>
    <name evidence="3" type="ORF">HUO14_05280</name>
</gene>
<dbReference type="Gene3D" id="3.30.465.10">
    <property type="match status" value="1"/>
</dbReference>
<dbReference type="InterPro" id="IPR010031">
    <property type="entry name" value="FAD_lactone_oxidase-like"/>
</dbReference>
<dbReference type="EMBL" id="JABWMH010000002">
    <property type="protein sequence ID" value="NVD27312.1"/>
    <property type="molecule type" value="Genomic_DNA"/>
</dbReference>
<comment type="caution">
    <text evidence="3">The sequence shown here is derived from an EMBL/GenBank/DDBJ whole genome shotgun (WGS) entry which is preliminary data.</text>
</comment>
<dbReference type="Proteomes" id="UP000652427">
    <property type="component" value="Unassembled WGS sequence"/>
</dbReference>
<organism evidence="3 4">
    <name type="scientific">Parasphingorhabdus flavimaris</name>
    <dbReference type="NCBI Taxonomy" id="266812"/>
    <lineage>
        <taxon>Bacteria</taxon>
        <taxon>Pseudomonadati</taxon>
        <taxon>Pseudomonadota</taxon>
        <taxon>Alphaproteobacteria</taxon>
        <taxon>Sphingomonadales</taxon>
        <taxon>Sphingomonadaceae</taxon>
        <taxon>Parasphingorhabdus</taxon>
    </lineage>
</organism>
<evidence type="ECO:0000313" key="4">
    <source>
        <dbReference type="Proteomes" id="UP000652427"/>
    </source>
</evidence>
<accession>A0ABX2N0V4</accession>
<proteinExistence type="predicted"/>
<dbReference type="PROSITE" id="PS51387">
    <property type="entry name" value="FAD_PCMH"/>
    <property type="match status" value="1"/>
</dbReference>
<sequence>MARIVNLGQQVWTNYHQTAECNLKGRIELVNGDEENGRAHLKGVAETVLELLREARQYQIPVRPIGAGWSPSPINVVEDGWLVETLRLNRTYKLSAENLHADCDVDAESLLLVQAGATVDEVYESAEEIGRSLRTGGASNGQSFAGACATGTHGSVWQAGGIQDHVRAVQLVTPDRILWIEPEKGVLSDAFIAQTGSEIIRDDRIFAAAQLHVGAMGFVTAMLIETDPIYMVQNIQKAARIKREHIDWLCRGEFKRFSCEFGLHEEPYFQQLIMNPFDPFDKKSLLRFLYKRPYDPGIPPPPPGDMGAGYDALTLLGKAMAESDLFKAEILQLAMEQAYPDNRNVDDPPAIATWGHTTEEHAPIASLFNGSVTLDRSKLSEAFDLIIDSFRRGGGGTVVTLRFVRKAKGLLAPAHWPDNVVIDFDGPNVESSHQGYKKVVEALDDAGIAFTRHWGKTNNLDEHRVMRDYEQNFADWKWAQAQVMPDAADRQVFANDELVKLGLI</sequence>
<evidence type="ECO:0000313" key="3">
    <source>
        <dbReference type="EMBL" id="NVD27312.1"/>
    </source>
</evidence>
<dbReference type="InterPro" id="IPR036318">
    <property type="entry name" value="FAD-bd_PCMH-like_sf"/>
</dbReference>
<dbReference type="InterPro" id="IPR006094">
    <property type="entry name" value="Oxid_FAD_bind_N"/>
</dbReference>
<dbReference type="SUPFAM" id="SSF56176">
    <property type="entry name" value="FAD-binding/transporter-associated domain-like"/>
    <property type="match status" value="1"/>
</dbReference>
<keyword evidence="1" id="KW-0274">FAD</keyword>
<dbReference type="InterPro" id="IPR016169">
    <property type="entry name" value="FAD-bd_PCMH_sub2"/>
</dbReference>
<evidence type="ECO:0000256" key="1">
    <source>
        <dbReference type="ARBA" id="ARBA00022827"/>
    </source>
</evidence>
<feature type="domain" description="FAD-binding PCMH-type" evidence="2">
    <location>
        <begin position="32"/>
        <end position="229"/>
    </location>
</feature>
<dbReference type="RefSeq" id="WP_176278853.1">
    <property type="nucleotide sequence ID" value="NZ_JABWMH010000002.1"/>
</dbReference>
<protein>
    <submittedName>
        <fullName evidence="3">FAD-binding protein</fullName>
    </submittedName>
</protein>
<keyword evidence="4" id="KW-1185">Reference proteome</keyword>
<evidence type="ECO:0000259" key="2">
    <source>
        <dbReference type="PROSITE" id="PS51387"/>
    </source>
</evidence>
<dbReference type="Pfam" id="PF01565">
    <property type="entry name" value="FAD_binding_4"/>
    <property type="match status" value="1"/>
</dbReference>
<dbReference type="PANTHER" id="PTHR43762">
    <property type="entry name" value="L-GULONOLACTONE OXIDASE"/>
    <property type="match status" value="1"/>
</dbReference>
<keyword evidence="1" id="KW-0285">Flavoprotein</keyword>
<dbReference type="PANTHER" id="PTHR43762:SF1">
    <property type="entry name" value="D-ARABINONO-1,4-LACTONE OXIDASE"/>
    <property type="match status" value="1"/>
</dbReference>
<dbReference type="InterPro" id="IPR016166">
    <property type="entry name" value="FAD-bd_PCMH"/>
</dbReference>